<dbReference type="RefSeq" id="WP_184807309.1">
    <property type="nucleotide sequence ID" value="NZ_JACIIZ010000020.1"/>
</dbReference>
<evidence type="ECO:0000313" key="2">
    <source>
        <dbReference type="Proteomes" id="UP000539175"/>
    </source>
</evidence>
<protein>
    <submittedName>
        <fullName evidence="1">Uncharacterized protein</fullName>
    </submittedName>
</protein>
<gene>
    <name evidence="1" type="ORF">FHS74_005373</name>
</gene>
<dbReference type="EMBL" id="JACIIZ010000020">
    <property type="protein sequence ID" value="MBB6254782.1"/>
    <property type="molecule type" value="Genomic_DNA"/>
</dbReference>
<organism evidence="1 2">
    <name type="scientific">Nitrospirillum iridis</name>
    <dbReference type="NCBI Taxonomy" id="765888"/>
    <lineage>
        <taxon>Bacteria</taxon>
        <taxon>Pseudomonadati</taxon>
        <taxon>Pseudomonadota</taxon>
        <taxon>Alphaproteobacteria</taxon>
        <taxon>Rhodospirillales</taxon>
        <taxon>Azospirillaceae</taxon>
        <taxon>Nitrospirillum</taxon>
    </lineage>
</organism>
<dbReference type="AlphaFoldDB" id="A0A7X0B320"/>
<keyword evidence="2" id="KW-1185">Reference proteome</keyword>
<reference evidence="1 2" key="1">
    <citation type="submission" date="2020-08" db="EMBL/GenBank/DDBJ databases">
        <title>Genomic Encyclopedia of Type Strains, Phase IV (KMG-IV): sequencing the most valuable type-strain genomes for metagenomic binning, comparative biology and taxonomic classification.</title>
        <authorList>
            <person name="Goeker M."/>
        </authorList>
    </citation>
    <scope>NUCLEOTIDE SEQUENCE [LARGE SCALE GENOMIC DNA]</scope>
    <source>
        <strain evidence="1 2">DSM 22198</strain>
    </source>
</reference>
<accession>A0A7X0B320</accession>
<sequence length="71" mass="7196">MPGKTSTLTAPRAPSPVTAYLRLLRGGAVAPTSPMDQDGFHAPCSAPQMTGGCGGGQMMAGRAQDPALVHF</sequence>
<proteinExistence type="predicted"/>
<name>A0A7X0B320_9PROT</name>
<comment type="caution">
    <text evidence="1">The sequence shown here is derived from an EMBL/GenBank/DDBJ whole genome shotgun (WGS) entry which is preliminary data.</text>
</comment>
<evidence type="ECO:0000313" key="1">
    <source>
        <dbReference type="EMBL" id="MBB6254782.1"/>
    </source>
</evidence>
<dbReference type="Proteomes" id="UP000539175">
    <property type="component" value="Unassembled WGS sequence"/>
</dbReference>